<dbReference type="InterPro" id="IPR019734">
    <property type="entry name" value="TPR_rpt"/>
</dbReference>
<evidence type="ECO:0000256" key="2">
    <source>
        <dbReference type="ARBA" id="ARBA00022803"/>
    </source>
</evidence>
<dbReference type="PANTHER" id="PTHR16193">
    <property type="entry name" value="TETRATRICOPEPTIDE REPEAT PROTEIN 27"/>
    <property type="match status" value="1"/>
</dbReference>
<feature type="repeat" description="TPR" evidence="3">
    <location>
        <begin position="603"/>
        <end position="636"/>
    </location>
</feature>
<dbReference type="AlphaFoldDB" id="A0A0D6EHI9"/>
<dbReference type="PANTHER" id="PTHR16193:SF0">
    <property type="entry name" value="TETRATRICOPEPTIDE REPEAT PROTEIN 27"/>
    <property type="match status" value="1"/>
</dbReference>
<dbReference type="SUPFAM" id="SSF48452">
    <property type="entry name" value="TPR-like"/>
    <property type="match status" value="1"/>
</dbReference>
<dbReference type="InterPro" id="IPR044244">
    <property type="entry name" value="TTC27/Emw1"/>
</dbReference>
<protein>
    <submittedName>
        <fullName evidence="5">SPOSA6832_01020-mRNA-1:cds</fullName>
    </submittedName>
</protein>
<feature type="region of interest" description="Disordered" evidence="4">
    <location>
        <begin position="686"/>
        <end position="722"/>
    </location>
</feature>
<feature type="region of interest" description="Disordered" evidence="4">
    <location>
        <begin position="344"/>
        <end position="365"/>
    </location>
</feature>
<dbReference type="SMART" id="SM00028">
    <property type="entry name" value="TPR"/>
    <property type="match status" value="2"/>
</dbReference>
<proteinExistence type="predicted"/>
<evidence type="ECO:0000256" key="4">
    <source>
        <dbReference type="SAM" id="MobiDB-lite"/>
    </source>
</evidence>
<dbReference type="Gene3D" id="1.25.40.10">
    <property type="entry name" value="Tetratricopeptide repeat domain"/>
    <property type="match status" value="1"/>
</dbReference>
<reference evidence="6" key="1">
    <citation type="submission" date="2015-02" db="EMBL/GenBank/DDBJ databases">
        <authorList>
            <person name="Gon?alves P."/>
        </authorList>
    </citation>
    <scope>NUCLEOTIDE SEQUENCE [LARGE SCALE GENOMIC DNA]</scope>
</reference>
<feature type="non-terminal residue" evidence="5">
    <location>
        <position position="1"/>
    </location>
</feature>
<evidence type="ECO:0000313" key="5">
    <source>
        <dbReference type="EMBL" id="CEQ39492.1"/>
    </source>
</evidence>
<accession>A0A0D6EHI9</accession>
<feature type="region of interest" description="Disordered" evidence="4">
    <location>
        <begin position="298"/>
        <end position="332"/>
    </location>
</feature>
<evidence type="ECO:0000256" key="3">
    <source>
        <dbReference type="PROSITE-ProRule" id="PRU00339"/>
    </source>
</evidence>
<organism evidence="5 6">
    <name type="scientific">Sporidiobolus salmonicolor</name>
    <name type="common">Yeast-like fungus</name>
    <name type="synonym">Sporobolomyces salmonicolor</name>
    <dbReference type="NCBI Taxonomy" id="5005"/>
    <lineage>
        <taxon>Eukaryota</taxon>
        <taxon>Fungi</taxon>
        <taxon>Dikarya</taxon>
        <taxon>Basidiomycota</taxon>
        <taxon>Pucciniomycotina</taxon>
        <taxon>Microbotryomycetes</taxon>
        <taxon>Sporidiobolales</taxon>
        <taxon>Sporidiobolaceae</taxon>
        <taxon>Sporobolomyces</taxon>
    </lineage>
</organism>
<dbReference type="EMBL" id="CENE01000003">
    <property type="protein sequence ID" value="CEQ39492.1"/>
    <property type="molecule type" value="Genomic_DNA"/>
</dbReference>
<feature type="compositionally biased region" description="Basic and acidic residues" evidence="4">
    <location>
        <begin position="298"/>
        <end position="315"/>
    </location>
</feature>
<evidence type="ECO:0000256" key="1">
    <source>
        <dbReference type="ARBA" id="ARBA00022737"/>
    </source>
</evidence>
<dbReference type="Proteomes" id="UP000243876">
    <property type="component" value="Unassembled WGS sequence"/>
</dbReference>
<keyword evidence="6" id="KW-1185">Reference proteome</keyword>
<dbReference type="PROSITE" id="PS50005">
    <property type="entry name" value="TPR"/>
    <property type="match status" value="1"/>
</dbReference>
<keyword evidence="2 3" id="KW-0802">TPR repeat</keyword>
<sequence>MATASASSAPHDLSPVESALVSLSTPPSSFSEIVQSAATAKPDAALLSPLARSLFAAEKSADGKVMLGVRYPQAGSYSEEDLLAIGVAALHAYAQVNWVGPNLPLAPLSLFPDVKDGDLSEAELNDAAIDSLAFAGEPVYHLSKATVFLALALQIFGLLPSPFSPASADPSSSTPAHNKPFGPAWSLESVKIWRLRAGIMWIKVLDEPVPLPSYIAADAAELRSRLSATSPERASLTLSLSLLASLLSRSSPHSTAQKEATLLARAAAQEAGLEWELTGRMGKRTKWQIDEKTQLVVLARDRTSKSGKGKEKDEGEPTEQEQDEAAKIPGVLDLNDDTLLERTAFTSKPSPDGTGSDLSSIDPADQPSISSFSQSVLLSLSLATLPAPTSLMNLSADVLSTSQISSFVARVLADPQNWSVHSMALLLRCRAEAGRSRTVERGVLQMQALVDQLKDGSPTESSAISSAVKPEDMAEARDRLVQFHALALPPAWEMEKELAVRYMSLGIVKSAMEIFTRLEMWEEVARCWMSLERPDRGVEIIRELLEGGKAESDLVMNERKGVGARVFKGGEKREAKLWCTLGELEREPKHYERAWEISGHSSSRAQRSLGAVYWSRNEFDKAKTALRLALAINPLFPRTWFMLGCCEMRLEDWAGAQEAFGRCVGLENEDAESWSNLASCHLRRGEVEGDQDEEEDMADVEDGLDSTGIRNARPSDSDREAQTKLPFSRKRAAFHCLRQAIKHSFDSWRMWYNYMVVAVDVGEMSEACRALDRMVGMRIAKEGEGAVDLEVLDRLVDAVTRGHEEVNENGEATTVDPNVGRGLLRPVEHLINVSIVPHLSNSPRVFLAQARLCLWQADYAGALDAHLKAYRAAVVGNPAVEHDKAKFVEAVERVETVVEMLENLGSKDGKDGQLVAKDWKFQARSLVRTFLGKTKGAFEDEPEYEKLKDLLAELK</sequence>
<dbReference type="InterPro" id="IPR011990">
    <property type="entry name" value="TPR-like_helical_dom_sf"/>
</dbReference>
<name>A0A0D6EHI9_SPOSA</name>
<feature type="compositionally biased region" description="Acidic residues" evidence="4">
    <location>
        <begin position="688"/>
        <end position="704"/>
    </location>
</feature>
<gene>
    <name evidence="5" type="primary">SPOSA6832_01020</name>
</gene>
<keyword evidence="1" id="KW-0677">Repeat</keyword>
<evidence type="ECO:0000313" key="6">
    <source>
        <dbReference type="Proteomes" id="UP000243876"/>
    </source>
</evidence>
<dbReference type="OrthoDB" id="1936594at2759"/>
<feature type="compositionally biased region" description="Basic and acidic residues" evidence="4">
    <location>
        <begin position="713"/>
        <end position="722"/>
    </location>
</feature>